<evidence type="ECO:0000313" key="1">
    <source>
        <dbReference type="EMBL" id="VDN43073.1"/>
    </source>
</evidence>
<feature type="non-terminal residue" evidence="1">
    <location>
        <position position="73"/>
    </location>
</feature>
<evidence type="ECO:0000313" key="2">
    <source>
        <dbReference type="Proteomes" id="UP000281553"/>
    </source>
</evidence>
<name>A0A3P7NZD4_DIBLA</name>
<organism evidence="1 2">
    <name type="scientific">Dibothriocephalus latus</name>
    <name type="common">Fish tapeworm</name>
    <name type="synonym">Diphyllobothrium latum</name>
    <dbReference type="NCBI Taxonomy" id="60516"/>
    <lineage>
        <taxon>Eukaryota</taxon>
        <taxon>Metazoa</taxon>
        <taxon>Spiralia</taxon>
        <taxon>Lophotrochozoa</taxon>
        <taxon>Platyhelminthes</taxon>
        <taxon>Cestoda</taxon>
        <taxon>Eucestoda</taxon>
        <taxon>Diphyllobothriidea</taxon>
        <taxon>Diphyllobothriidae</taxon>
        <taxon>Dibothriocephalus</taxon>
    </lineage>
</organism>
<keyword evidence="2" id="KW-1185">Reference proteome</keyword>
<reference evidence="1 2" key="1">
    <citation type="submission" date="2018-11" db="EMBL/GenBank/DDBJ databases">
        <authorList>
            <consortium name="Pathogen Informatics"/>
        </authorList>
    </citation>
    <scope>NUCLEOTIDE SEQUENCE [LARGE SCALE GENOMIC DNA]</scope>
</reference>
<dbReference type="EMBL" id="UYRU01106628">
    <property type="protein sequence ID" value="VDN43073.1"/>
    <property type="molecule type" value="Genomic_DNA"/>
</dbReference>
<proteinExistence type="predicted"/>
<dbReference type="Proteomes" id="UP000281553">
    <property type="component" value="Unassembled WGS sequence"/>
</dbReference>
<dbReference type="AlphaFoldDB" id="A0A3P7NZD4"/>
<accession>A0A3P7NZD4</accession>
<protein>
    <submittedName>
        <fullName evidence="1">Uncharacterized protein</fullName>
    </submittedName>
</protein>
<dbReference type="OrthoDB" id="6265744at2759"/>
<sequence length="73" mass="8975">MTTTYFSQPLQHKTTWMHPRSRQWHLLYYVLVRRRDQKDVLVTKAMPGADGDTDHRLIIYKMRICLHPRRRPR</sequence>
<gene>
    <name evidence="1" type="ORF">DILT_LOCUS18986</name>
</gene>